<evidence type="ECO:0000313" key="2">
    <source>
        <dbReference type="Proteomes" id="UP001268256"/>
    </source>
</evidence>
<proteinExistence type="predicted"/>
<dbReference type="AlphaFoldDB" id="A0AAE4FPH7"/>
<gene>
    <name evidence="1" type="ORF">RIF25_03410</name>
</gene>
<reference evidence="2" key="1">
    <citation type="submission" date="2023-07" db="EMBL/GenBank/DDBJ databases">
        <authorList>
            <person name="Luz R."/>
            <person name="Cordeiro R."/>
            <person name="Fonseca A."/>
            <person name="Goncalves V."/>
        </authorList>
    </citation>
    <scope>NUCLEOTIDE SEQUENCE [LARGE SCALE GENOMIC DNA]</scope>
    <source>
        <strain evidence="2">BACA0444</strain>
    </source>
</reference>
<name>A0AAE4FPH7_9CYAN</name>
<dbReference type="PANTHER" id="PTHR37203">
    <property type="match status" value="1"/>
</dbReference>
<dbReference type="EMBL" id="JAVMIP010000002">
    <property type="protein sequence ID" value="MDS3859849.1"/>
    <property type="molecule type" value="Genomic_DNA"/>
</dbReference>
<sequence>MDELRAALELATEQELQELTEILFQRKLNPWDYFHTPDPITVQAQDRQAWLDTIEQRFRFLAADGMTVLKGQSQTISYRQTLMRVCRYLKIPFRPSWTTPELESEIFLALLQRMWAKLPDQDRQVMSREVQKSLPQLAQHPDFTLQNIRLLLEGSAAIAMSSLMRRLIVQQVTRQFALQLTGQQFARGLFSAQGAALGITRFAVARSALVCFSTALWIWFIADLGWRAIATNYGRIIPTIFTIAQIRLTRGEEWLPAY</sequence>
<protein>
    <submittedName>
        <fullName evidence="1">Uncharacterized protein</fullName>
    </submittedName>
</protein>
<dbReference type="PANTHER" id="PTHR37203:SF3">
    <property type="entry name" value="SLR0975 PROTEIN"/>
    <property type="match status" value="1"/>
</dbReference>
<dbReference type="Proteomes" id="UP001268256">
    <property type="component" value="Unassembled WGS sequence"/>
</dbReference>
<keyword evidence="2" id="KW-1185">Reference proteome</keyword>
<organism evidence="1 2">
    <name type="scientific">Pseudocalidococcus azoricus BACA0444</name>
    <dbReference type="NCBI Taxonomy" id="2918990"/>
    <lineage>
        <taxon>Bacteria</taxon>
        <taxon>Bacillati</taxon>
        <taxon>Cyanobacteriota</taxon>
        <taxon>Cyanophyceae</taxon>
        <taxon>Acaryochloridales</taxon>
        <taxon>Thermosynechococcaceae</taxon>
        <taxon>Pseudocalidococcus</taxon>
        <taxon>Pseudocalidococcus azoricus</taxon>
    </lineage>
</organism>
<comment type="caution">
    <text evidence="1">The sequence shown here is derived from an EMBL/GenBank/DDBJ whole genome shotgun (WGS) entry which is preliminary data.</text>
</comment>
<accession>A0AAE4FPH7</accession>
<dbReference type="RefSeq" id="WP_322877152.1">
    <property type="nucleotide sequence ID" value="NZ_JAVMIP010000002.1"/>
</dbReference>
<evidence type="ECO:0000313" key="1">
    <source>
        <dbReference type="EMBL" id="MDS3859849.1"/>
    </source>
</evidence>